<gene>
    <name evidence="5 8" type="primary">prmC</name>
    <name evidence="8" type="ORF">ATZ99_16430</name>
</gene>
<name>A0A162MDZ9_9FIRM</name>
<dbReference type="SUPFAM" id="SSF53335">
    <property type="entry name" value="S-adenosyl-L-methionine-dependent methyltransferases"/>
    <property type="match status" value="1"/>
</dbReference>
<dbReference type="AlphaFoldDB" id="A0A162MDZ9"/>
<dbReference type="Pfam" id="PF05175">
    <property type="entry name" value="MTS"/>
    <property type="match status" value="1"/>
</dbReference>
<keyword evidence="1 5" id="KW-0489">Methyltransferase</keyword>
<dbReference type="STRING" id="520767.ATZ99_16430"/>
<dbReference type="InterPro" id="IPR004556">
    <property type="entry name" value="HemK-like"/>
</dbReference>
<feature type="binding site" evidence="5">
    <location>
        <position position="194"/>
    </location>
    <ligand>
        <name>S-adenosyl-L-methionine</name>
        <dbReference type="ChEBI" id="CHEBI:59789"/>
    </ligand>
</feature>
<dbReference type="NCBIfam" id="TIGR00536">
    <property type="entry name" value="hemK_fam"/>
    <property type="match status" value="1"/>
</dbReference>
<evidence type="ECO:0000256" key="5">
    <source>
        <dbReference type="HAMAP-Rule" id="MF_02126"/>
    </source>
</evidence>
<reference evidence="8 9" key="1">
    <citation type="submission" date="2015-12" db="EMBL/GenBank/DDBJ databases">
        <title>Draft genome of Thermovenabulum gondwanense isolated from a red thermophilic microbial mat colonisisng an outflow channel of a bore well.</title>
        <authorList>
            <person name="Patel B.K."/>
        </authorList>
    </citation>
    <scope>NUCLEOTIDE SEQUENCE [LARGE SCALE GENOMIC DNA]</scope>
    <source>
        <strain evidence="8 9">R270</strain>
    </source>
</reference>
<accession>A0A162MDZ9</accession>
<feature type="domain" description="Release factor glutamine methyltransferase N-terminal" evidence="7">
    <location>
        <begin position="5"/>
        <end position="74"/>
    </location>
</feature>
<dbReference type="InterPro" id="IPR050320">
    <property type="entry name" value="N5-glutamine_MTase"/>
</dbReference>
<sequence>MRLRDALKRGRELLMEKKIGSAFLDAEVILAHVISKNREFIFSHPEYELSEDELNNFFKKISLRERHYPVAYITNSKEFFSLDFFVKEGVLIPRPETELLVEEAINILRDKYGKDSLVKIADLCTGSGAIAISIAYNLKNVFCYASDITELSLEVARENAKRHNVEDRIVFLKGDLWEPFFENNIFDLDIVVSNPPYIPEKELNYLPLDVKYEPGIALNGGPDGLYFYRKIIEGSRRFLKPGGFIILEIGEKQAYEVMKIFKSKGMENLRVKKDFAGLDRVIIASLS</sequence>
<evidence type="ECO:0000256" key="3">
    <source>
        <dbReference type="ARBA" id="ARBA00022691"/>
    </source>
</evidence>
<dbReference type="Proteomes" id="UP000075737">
    <property type="component" value="Unassembled WGS sequence"/>
</dbReference>
<evidence type="ECO:0000256" key="4">
    <source>
        <dbReference type="ARBA" id="ARBA00048391"/>
    </source>
</evidence>
<dbReference type="PROSITE" id="PS00092">
    <property type="entry name" value="N6_MTASE"/>
    <property type="match status" value="1"/>
</dbReference>
<proteinExistence type="inferred from homology"/>
<dbReference type="CDD" id="cd02440">
    <property type="entry name" value="AdoMet_MTases"/>
    <property type="match status" value="1"/>
</dbReference>
<dbReference type="Gene3D" id="1.10.8.10">
    <property type="entry name" value="DNA helicase RuvA subunit, C-terminal domain"/>
    <property type="match status" value="1"/>
</dbReference>
<protein>
    <recommendedName>
        <fullName evidence="5">Release factor glutamine methyltransferase</fullName>
        <shortName evidence="5">RF MTase</shortName>
        <ecNumber evidence="5">2.1.1.297</ecNumber>
    </recommendedName>
    <alternativeName>
        <fullName evidence="5">N5-glutamine methyltransferase PrmC</fullName>
    </alternativeName>
    <alternativeName>
        <fullName evidence="5">Protein-(glutamine-N5) MTase PrmC</fullName>
    </alternativeName>
    <alternativeName>
        <fullName evidence="5">Protein-glutamine N-methyltransferase PrmC</fullName>
    </alternativeName>
</protein>
<dbReference type="OrthoDB" id="9784805at2"/>
<evidence type="ECO:0000313" key="9">
    <source>
        <dbReference type="Proteomes" id="UP000075737"/>
    </source>
</evidence>
<comment type="catalytic activity">
    <reaction evidence="4 5">
        <text>L-glutaminyl-[peptide chain release factor] + S-adenosyl-L-methionine = N(5)-methyl-L-glutaminyl-[peptide chain release factor] + S-adenosyl-L-homocysteine + H(+)</text>
        <dbReference type="Rhea" id="RHEA:42896"/>
        <dbReference type="Rhea" id="RHEA-COMP:10271"/>
        <dbReference type="Rhea" id="RHEA-COMP:10272"/>
        <dbReference type="ChEBI" id="CHEBI:15378"/>
        <dbReference type="ChEBI" id="CHEBI:30011"/>
        <dbReference type="ChEBI" id="CHEBI:57856"/>
        <dbReference type="ChEBI" id="CHEBI:59789"/>
        <dbReference type="ChEBI" id="CHEBI:61891"/>
        <dbReference type="EC" id="2.1.1.297"/>
    </reaction>
</comment>
<evidence type="ECO:0000259" key="7">
    <source>
        <dbReference type="Pfam" id="PF17827"/>
    </source>
</evidence>
<evidence type="ECO:0000259" key="6">
    <source>
        <dbReference type="Pfam" id="PF05175"/>
    </source>
</evidence>
<dbReference type="InterPro" id="IPR029063">
    <property type="entry name" value="SAM-dependent_MTases_sf"/>
</dbReference>
<dbReference type="EC" id="2.1.1.297" evidence="5"/>
<comment type="caution">
    <text evidence="8">The sequence shown here is derived from an EMBL/GenBank/DDBJ whole genome shotgun (WGS) entry which is preliminary data.</text>
</comment>
<comment type="similarity">
    <text evidence="5">Belongs to the protein N5-glutamine methyltransferase family. PrmC subfamily.</text>
</comment>
<feature type="binding site" evidence="5">
    <location>
        <position position="147"/>
    </location>
    <ligand>
        <name>S-adenosyl-L-methionine</name>
        <dbReference type="ChEBI" id="CHEBI:59789"/>
    </ligand>
</feature>
<evidence type="ECO:0000256" key="2">
    <source>
        <dbReference type="ARBA" id="ARBA00022679"/>
    </source>
</evidence>
<dbReference type="HAMAP" id="MF_02126">
    <property type="entry name" value="RF_methyltr_PrmC"/>
    <property type="match status" value="1"/>
</dbReference>
<dbReference type="EMBL" id="LOHZ01000035">
    <property type="protein sequence ID" value="KYO65409.1"/>
    <property type="molecule type" value="Genomic_DNA"/>
</dbReference>
<dbReference type="RefSeq" id="WP_068748761.1">
    <property type="nucleotide sequence ID" value="NZ_LOHZ01000035.1"/>
</dbReference>
<dbReference type="GO" id="GO:0032259">
    <property type="term" value="P:methylation"/>
    <property type="evidence" value="ECO:0007669"/>
    <property type="project" value="UniProtKB-KW"/>
</dbReference>
<dbReference type="PANTHER" id="PTHR18895:SF74">
    <property type="entry name" value="MTRF1L RELEASE FACTOR GLUTAMINE METHYLTRANSFERASE"/>
    <property type="match status" value="1"/>
</dbReference>
<dbReference type="Gene3D" id="3.40.50.150">
    <property type="entry name" value="Vaccinia Virus protein VP39"/>
    <property type="match status" value="1"/>
</dbReference>
<keyword evidence="9" id="KW-1185">Reference proteome</keyword>
<dbReference type="InterPro" id="IPR002052">
    <property type="entry name" value="DNA_methylase_N6_adenine_CS"/>
</dbReference>
<comment type="function">
    <text evidence="5">Methylates the class 1 translation termination release factors RF1/PrfA and RF2/PrfB on the glutamine residue of the universally conserved GGQ motif.</text>
</comment>
<keyword evidence="2 5" id="KW-0808">Transferase</keyword>
<feature type="binding site" evidence="5">
    <location>
        <begin position="194"/>
        <end position="197"/>
    </location>
    <ligand>
        <name>substrate</name>
    </ligand>
</feature>
<dbReference type="GO" id="GO:0102559">
    <property type="term" value="F:peptide chain release factor N(5)-glutamine methyltransferase activity"/>
    <property type="evidence" value="ECO:0007669"/>
    <property type="project" value="UniProtKB-EC"/>
</dbReference>
<dbReference type="Pfam" id="PF17827">
    <property type="entry name" value="PrmC_N"/>
    <property type="match status" value="1"/>
</dbReference>
<dbReference type="PATRIC" id="fig|520767.4.peg.1759"/>
<organism evidence="8 9">
    <name type="scientific">Thermovenabulum gondwanense</name>
    <dbReference type="NCBI Taxonomy" id="520767"/>
    <lineage>
        <taxon>Bacteria</taxon>
        <taxon>Bacillati</taxon>
        <taxon>Bacillota</taxon>
        <taxon>Clostridia</taxon>
        <taxon>Thermosediminibacterales</taxon>
        <taxon>Thermosediminibacteraceae</taxon>
        <taxon>Thermovenabulum</taxon>
    </lineage>
</organism>
<feature type="domain" description="Methyltransferase small" evidence="6">
    <location>
        <begin position="116"/>
        <end position="202"/>
    </location>
</feature>
<dbReference type="InterPro" id="IPR040758">
    <property type="entry name" value="PrmC_N"/>
</dbReference>
<dbReference type="InterPro" id="IPR019874">
    <property type="entry name" value="RF_methyltr_PrmC"/>
</dbReference>
<dbReference type="GO" id="GO:0003676">
    <property type="term" value="F:nucleic acid binding"/>
    <property type="evidence" value="ECO:0007669"/>
    <property type="project" value="InterPro"/>
</dbReference>
<evidence type="ECO:0000256" key="1">
    <source>
        <dbReference type="ARBA" id="ARBA00022603"/>
    </source>
</evidence>
<dbReference type="PANTHER" id="PTHR18895">
    <property type="entry name" value="HEMK METHYLTRANSFERASE"/>
    <property type="match status" value="1"/>
</dbReference>
<dbReference type="NCBIfam" id="TIGR03534">
    <property type="entry name" value="RF_mod_PrmC"/>
    <property type="match status" value="1"/>
</dbReference>
<keyword evidence="3 5" id="KW-0949">S-adenosyl-L-methionine</keyword>
<evidence type="ECO:0000313" key="8">
    <source>
        <dbReference type="EMBL" id="KYO65409.1"/>
    </source>
</evidence>
<comment type="caution">
    <text evidence="5">Lacks conserved residue(s) required for the propagation of feature annotation.</text>
</comment>
<dbReference type="InterPro" id="IPR007848">
    <property type="entry name" value="Small_mtfrase_dom"/>
</dbReference>